<dbReference type="EMBL" id="FXAM01000001">
    <property type="protein sequence ID" value="SMF94998.1"/>
    <property type="molecule type" value="Genomic_DNA"/>
</dbReference>
<dbReference type="InterPro" id="IPR008868">
    <property type="entry name" value="TniB"/>
</dbReference>
<evidence type="ECO:0000313" key="1">
    <source>
        <dbReference type="EMBL" id="SMF94998.1"/>
    </source>
</evidence>
<dbReference type="Proteomes" id="UP000192923">
    <property type="component" value="Unassembled WGS sequence"/>
</dbReference>
<dbReference type="AlphaFoldDB" id="A0A1Y6CWF8"/>
<dbReference type="InterPro" id="IPR027417">
    <property type="entry name" value="P-loop_NTPase"/>
</dbReference>
<reference evidence="1 2" key="1">
    <citation type="submission" date="2016-12" db="EMBL/GenBank/DDBJ databases">
        <authorList>
            <person name="Song W.-J."/>
            <person name="Kurnit D.M."/>
        </authorList>
    </citation>
    <scope>NUCLEOTIDE SEQUENCE [LARGE SCALE GENOMIC DNA]</scope>
    <source>
        <strain evidence="1 2">175</strain>
    </source>
</reference>
<keyword evidence="2" id="KW-1185">Reference proteome</keyword>
<evidence type="ECO:0000313" key="2">
    <source>
        <dbReference type="Proteomes" id="UP000192923"/>
    </source>
</evidence>
<dbReference type="Pfam" id="PF05621">
    <property type="entry name" value="TniB"/>
    <property type="match status" value="1"/>
</dbReference>
<accession>A0A1Y6CWF8</accession>
<name>A0A1Y6CWF8_9GAMM</name>
<protein>
    <submittedName>
        <fullName evidence="1">TniB protein</fullName>
    </submittedName>
</protein>
<gene>
    <name evidence="1" type="ORF">SAMN02949497_2338</name>
</gene>
<dbReference type="SUPFAM" id="SSF52540">
    <property type="entry name" value="P-loop containing nucleoside triphosphate hydrolases"/>
    <property type="match status" value="1"/>
</dbReference>
<organism evidence="1 2">
    <name type="scientific">Methylomagnum ishizawai</name>
    <dbReference type="NCBI Taxonomy" id="1760988"/>
    <lineage>
        <taxon>Bacteria</taxon>
        <taxon>Pseudomonadati</taxon>
        <taxon>Pseudomonadota</taxon>
        <taxon>Gammaproteobacteria</taxon>
        <taxon>Methylococcales</taxon>
        <taxon>Methylococcaceae</taxon>
        <taxon>Methylomagnum</taxon>
    </lineage>
</organism>
<proteinExistence type="predicted"/>
<sequence length="296" mass="33688">MMDLSHIHPDFRAIVGLSDRERIKFMDEPRWLGYRIAQKILKRLEDLMEKPTRPRMPNLLIVGDSNHGKTTIIQRFNELHGQGYVNQDSEPVKPVIIAQSPPSADEKGLYISILRRFFVPYRVGDSVLKHRDQVIRVFRECHTRILVIDEIHSLLTGSATKQREVMNAIKLLCNELAIPIVGVGTREAIRVLHTDSQHASRFEVATLPLWSLDKEFQRFLASFEMVLPLKKPSKLSQPELATLLHTISDGNTGNLHTLLVACATEAITSGKECIDKGIIEGKVWLRPTRGIRELRL</sequence>
<dbReference type="RefSeq" id="WP_085212853.1">
    <property type="nucleotide sequence ID" value="NZ_FXAM01000001.1"/>
</dbReference>
<dbReference type="Gene3D" id="3.40.50.300">
    <property type="entry name" value="P-loop containing nucleotide triphosphate hydrolases"/>
    <property type="match status" value="1"/>
</dbReference>
<dbReference type="STRING" id="1760988.SAMN02949497_2338"/>
<dbReference type="OrthoDB" id="14765at2"/>